<evidence type="ECO:0000313" key="2">
    <source>
        <dbReference type="Proteomes" id="UP000832034"/>
    </source>
</evidence>
<evidence type="ECO:0000313" key="1">
    <source>
        <dbReference type="EMBL" id="UOO93393.1"/>
    </source>
</evidence>
<protein>
    <submittedName>
        <fullName evidence="1">Uncharacterized protein</fullName>
    </submittedName>
</protein>
<gene>
    <name evidence="1" type="ORF">LVJ81_05025</name>
</gene>
<dbReference type="EMBL" id="CP091512">
    <property type="protein sequence ID" value="UOO93393.1"/>
    <property type="molecule type" value="Genomic_DNA"/>
</dbReference>
<proteinExistence type="predicted"/>
<organism evidence="1 2">
    <name type="scientific">Vitreoscilla stercoraria</name>
    <dbReference type="NCBI Taxonomy" id="61"/>
    <lineage>
        <taxon>Bacteria</taxon>
        <taxon>Pseudomonadati</taxon>
        <taxon>Pseudomonadota</taxon>
        <taxon>Betaproteobacteria</taxon>
        <taxon>Neisseriales</taxon>
        <taxon>Neisseriaceae</taxon>
        <taxon>Vitreoscilla</taxon>
    </lineage>
</organism>
<reference evidence="1" key="2">
    <citation type="journal article" date="2022" name="Res Sq">
        <title>Evolution of multicellular longitudinally dividing oral cavity symbionts (Neisseriaceae).</title>
        <authorList>
            <person name="Nyongesa S."/>
            <person name="Weber P."/>
            <person name="Bernet E."/>
            <person name="Pullido F."/>
            <person name="Nieckarz M."/>
            <person name="Delaby M."/>
            <person name="Nieves C."/>
            <person name="Viehboeck T."/>
            <person name="Krause N."/>
            <person name="Rivera-Millot A."/>
            <person name="Nakamura A."/>
            <person name="Vischer N."/>
            <person name="VanNieuwenhze M."/>
            <person name="Brun Y."/>
            <person name="Cava F."/>
            <person name="Bulgheresi S."/>
            <person name="Veyrier F."/>
        </authorList>
    </citation>
    <scope>NUCLEOTIDE SEQUENCE</scope>
    <source>
        <strain evidence="1">SAG 1488-6</strain>
    </source>
</reference>
<reference evidence="1" key="1">
    <citation type="submission" date="2021-12" db="EMBL/GenBank/DDBJ databases">
        <authorList>
            <person name="Veyrier F.J."/>
        </authorList>
    </citation>
    <scope>NUCLEOTIDE SEQUENCE</scope>
    <source>
        <strain evidence="1">SAG 1488-6</strain>
    </source>
</reference>
<dbReference type="Proteomes" id="UP000832034">
    <property type="component" value="Chromosome"/>
</dbReference>
<keyword evidence="2" id="KW-1185">Reference proteome</keyword>
<name>A0ABY4EFA1_VITST</name>
<accession>A0ABY4EFA1</accession>
<dbReference type="RefSeq" id="WP_019959132.1">
    <property type="nucleotide sequence ID" value="NZ_CP091512.1"/>
</dbReference>
<sequence length="170" mass="18816">MGLDWSNGNPLSNANNRAKRMVVMNHIWSQDVVVYRKISLRPDEDNDPDNAATFGGAMQMGMEDEADYELEIVGAGKMVFASQYGGAEHAGNWQTFNVSNGDVPVLIEPVIEGEFEIKKHDRVYVILPDFAYGYQVSSITSPSSLPQGRSSVVYLQPLEQASNPDFNDLI</sequence>